<dbReference type="InterPro" id="IPR051532">
    <property type="entry name" value="Ester_Hydrolysis_Enzymes"/>
</dbReference>
<dbReference type="InterPro" id="IPR013830">
    <property type="entry name" value="SGNH_hydro"/>
</dbReference>
<evidence type="ECO:0000313" key="3">
    <source>
        <dbReference type="EMBL" id="SFH59852.1"/>
    </source>
</evidence>
<keyword evidence="4" id="KW-1185">Reference proteome</keyword>
<dbReference type="PANTHER" id="PTHR30383:SF27">
    <property type="entry name" value="SPORE GERMINATION LIPASE LIPC"/>
    <property type="match status" value="1"/>
</dbReference>
<dbReference type="AlphaFoldDB" id="A0A1I3BC39"/>
<dbReference type="Pfam" id="PF13472">
    <property type="entry name" value="Lipase_GDSL_2"/>
    <property type="match status" value="1"/>
</dbReference>
<keyword evidence="1" id="KW-0812">Transmembrane</keyword>
<keyword evidence="1" id="KW-1133">Transmembrane helix</keyword>
<dbReference type="GO" id="GO:0004622">
    <property type="term" value="F:phosphatidylcholine lysophospholipase activity"/>
    <property type="evidence" value="ECO:0007669"/>
    <property type="project" value="TreeGrafter"/>
</dbReference>
<dbReference type="EMBL" id="FOQE01000005">
    <property type="protein sequence ID" value="SFH59852.1"/>
    <property type="molecule type" value="Genomic_DNA"/>
</dbReference>
<name>A0A1I3BC39_9LACT</name>
<evidence type="ECO:0000256" key="1">
    <source>
        <dbReference type="SAM" id="Phobius"/>
    </source>
</evidence>
<protein>
    <submittedName>
        <fullName evidence="3">Lysophospholipase L1</fullName>
    </submittedName>
</protein>
<dbReference type="SUPFAM" id="SSF52266">
    <property type="entry name" value="SGNH hydrolase"/>
    <property type="match status" value="1"/>
</dbReference>
<dbReference type="PANTHER" id="PTHR30383">
    <property type="entry name" value="THIOESTERASE 1/PROTEASE 1/LYSOPHOSPHOLIPASE L1"/>
    <property type="match status" value="1"/>
</dbReference>
<organism evidence="3 4">
    <name type="scientific">Pisciglobus halotolerans</name>
    <dbReference type="NCBI Taxonomy" id="745365"/>
    <lineage>
        <taxon>Bacteria</taxon>
        <taxon>Bacillati</taxon>
        <taxon>Bacillota</taxon>
        <taxon>Bacilli</taxon>
        <taxon>Lactobacillales</taxon>
        <taxon>Carnobacteriaceae</taxon>
    </lineage>
</organism>
<dbReference type="Proteomes" id="UP000198668">
    <property type="component" value="Unassembled WGS sequence"/>
</dbReference>
<dbReference type="Gene3D" id="3.40.50.1110">
    <property type="entry name" value="SGNH hydrolase"/>
    <property type="match status" value="1"/>
</dbReference>
<evidence type="ECO:0000259" key="2">
    <source>
        <dbReference type="Pfam" id="PF13472"/>
    </source>
</evidence>
<keyword evidence="1" id="KW-0472">Membrane</keyword>
<feature type="domain" description="SGNH hydrolase-type esterase" evidence="2">
    <location>
        <begin position="52"/>
        <end position="264"/>
    </location>
</feature>
<proteinExistence type="predicted"/>
<dbReference type="OrthoDB" id="252349at2"/>
<sequence length="278" mass="31392">MKKVRSFVSGLLFLLIGVVIVVFVLNLFVKQQPQPKPQSEKVEEKQAIHLVAIGDSLTKGVGDSQRNGGYVSRIRSKLTTLDTVKNVTTENFGVPGERSDEILDRIKTDSEIKKEVTAADMVILTAGGNDIVQTIKKEKLSISEKSFDHALEAYRENLKEMLQQISVYNPKAHIYVYGLYNPYAAYFPDLKEMQTLLIEWNTSTETIIKHQPLATFLPIDIIFNGTDRLNNQSTTTDADDAETVVENPYLYEEDLFHPNDAGYEKMAEVLFQAIQKNE</sequence>
<gene>
    <name evidence="3" type="ORF">SAMN04489868_10587</name>
</gene>
<feature type="transmembrane region" description="Helical" evidence="1">
    <location>
        <begin position="7"/>
        <end position="29"/>
    </location>
</feature>
<dbReference type="RefSeq" id="WP_092091418.1">
    <property type="nucleotide sequence ID" value="NZ_FOQE01000005.1"/>
</dbReference>
<accession>A0A1I3BC39</accession>
<dbReference type="InterPro" id="IPR036514">
    <property type="entry name" value="SGNH_hydro_sf"/>
</dbReference>
<evidence type="ECO:0000313" key="4">
    <source>
        <dbReference type="Proteomes" id="UP000198668"/>
    </source>
</evidence>
<reference evidence="3 4" key="1">
    <citation type="submission" date="2016-10" db="EMBL/GenBank/DDBJ databases">
        <authorList>
            <person name="de Groot N.N."/>
        </authorList>
    </citation>
    <scope>NUCLEOTIDE SEQUENCE [LARGE SCALE GENOMIC DNA]</scope>
    <source>
        <strain evidence="3 4">DSM 27630</strain>
    </source>
</reference>